<keyword evidence="3" id="KW-1185">Reference proteome</keyword>
<gene>
    <name evidence="2" type="ORF">WN55_00677</name>
</gene>
<dbReference type="AlphaFoldDB" id="A0A154NYG3"/>
<name>A0A154NYG3_DUFNO</name>
<evidence type="ECO:0000313" key="3">
    <source>
        <dbReference type="Proteomes" id="UP000076502"/>
    </source>
</evidence>
<feature type="compositionally biased region" description="Polar residues" evidence="1">
    <location>
        <begin position="67"/>
        <end position="78"/>
    </location>
</feature>
<dbReference type="EMBL" id="KQ434782">
    <property type="protein sequence ID" value="KZC04602.1"/>
    <property type="molecule type" value="Genomic_DNA"/>
</dbReference>
<proteinExistence type="predicted"/>
<feature type="compositionally biased region" description="Low complexity" evidence="1">
    <location>
        <begin position="79"/>
        <end position="88"/>
    </location>
</feature>
<dbReference type="STRING" id="178035.A0A154NYG3"/>
<feature type="region of interest" description="Disordered" evidence="1">
    <location>
        <begin position="65"/>
        <end position="104"/>
    </location>
</feature>
<evidence type="ECO:0000313" key="2">
    <source>
        <dbReference type="EMBL" id="KZC04602.1"/>
    </source>
</evidence>
<reference evidence="2 3" key="1">
    <citation type="submission" date="2015-07" db="EMBL/GenBank/DDBJ databases">
        <title>The genome of Dufourea novaeangliae.</title>
        <authorList>
            <person name="Pan H."/>
            <person name="Kapheim K."/>
        </authorList>
    </citation>
    <scope>NUCLEOTIDE SEQUENCE [LARGE SCALE GENOMIC DNA]</scope>
    <source>
        <strain evidence="2">0120121106</strain>
        <tissue evidence="2">Whole body</tissue>
    </source>
</reference>
<dbReference type="Proteomes" id="UP000076502">
    <property type="component" value="Unassembled WGS sequence"/>
</dbReference>
<evidence type="ECO:0000256" key="1">
    <source>
        <dbReference type="SAM" id="MobiDB-lite"/>
    </source>
</evidence>
<protein>
    <submittedName>
        <fullName evidence="2">Uncharacterized protein</fullName>
    </submittedName>
</protein>
<organism evidence="2 3">
    <name type="scientific">Dufourea novaeangliae</name>
    <name type="common">Sweat bee</name>
    <dbReference type="NCBI Taxonomy" id="178035"/>
    <lineage>
        <taxon>Eukaryota</taxon>
        <taxon>Metazoa</taxon>
        <taxon>Ecdysozoa</taxon>
        <taxon>Arthropoda</taxon>
        <taxon>Hexapoda</taxon>
        <taxon>Insecta</taxon>
        <taxon>Pterygota</taxon>
        <taxon>Neoptera</taxon>
        <taxon>Endopterygota</taxon>
        <taxon>Hymenoptera</taxon>
        <taxon>Apocrita</taxon>
        <taxon>Aculeata</taxon>
        <taxon>Apoidea</taxon>
        <taxon>Anthophila</taxon>
        <taxon>Halictidae</taxon>
        <taxon>Rophitinae</taxon>
        <taxon>Dufourea</taxon>
    </lineage>
</organism>
<accession>A0A154NYG3</accession>
<dbReference type="OrthoDB" id="6591549at2759"/>
<sequence>MDPNTIIESWDDNAPVIEKKTQSSLHNSKQSGNRLLKKDVLMSRSWGAGGMPFSVLYMSPHGIRGKQASTAQQQEISKTSATSTSSAAHPNYRIALRNGASTQPRRQYSMIPQLFISYGWGPFGK</sequence>